<proteinExistence type="predicted"/>
<evidence type="ECO:0000313" key="2">
    <source>
        <dbReference type="EMBL" id="KKK46378.1"/>
    </source>
</evidence>
<comment type="caution">
    <text evidence="2">The sequence shown here is derived from an EMBL/GenBank/DDBJ whole genome shotgun (WGS) entry which is preliminary data.</text>
</comment>
<keyword evidence="1" id="KW-0175">Coiled coil</keyword>
<dbReference type="EMBL" id="LAZR01070013">
    <property type="protein sequence ID" value="KKK46378.1"/>
    <property type="molecule type" value="Genomic_DNA"/>
</dbReference>
<organism evidence="2">
    <name type="scientific">marine sediment metagenome</name>
    <dbReference type="NCBI Taxonomy" id="412755"/>
    <lineage>
        <taxon>unclassified sequences</taxon>
        <taxon>metagenomes</taxon>
        <taxon>ecological metagenomes</taxon>
    </lineage>
</organism>
<name>A0A0F8VPU4_9ZZZZ</name>
<feature type="coiled-coil region" evidence="1">
    <location>
        <begin position="145"/>
        <end position="179"/>
    </location>
</feature>
<sequence>MGENAFSNVIDVIGKVWDVIKGIANIPKKERAKYRDQFSDTLKLLEQAILLIHIRLRDLLGILREGNLDTLRNELYLLGDYDKWLQIERDVRLCRNLRITRREMDDIIEKFKQKISINDVDELHKNFDTIFSNEGELANFIASSLNQLTNQSNFNDNELKNVENQIISFKDKLNEERLKLINLEIKIIETT</sequence>
<evidence type="ECO:0000256" key="1">
    <source>
        <dbReference type="SAM" id="Coils"/>
    </source>
</evidence>
<protein>
    <submittedName>
        <fullName evidence="2">Uncharacterized protein</fullName>
    </submittedName>
</protein>
<dbReference type="AlphaFoldDB" id="A0A0F8VPU4"/>
<reference evidence="2" key="1">
    <citation type="journal article" date="2015" name="Nature">
        <title>Complex archaea that bridge the gap between prokaryotes and eukaryotes.</title>
        <authorList>
            <person name="Spang A."/>
            <person name="Saw J.H."/>
            <person name="Jorgensen S.L."/>
            <person name="Zaremba-Niedzwiedzka K."/>
            <person name="Martijn J."/>
            <person name="Lind A.E."/>
            <person name="van Eijk R."/>
            <person name="Schleper C."/>
            <person name="Guy L."/>
            <person name="Ettema T.J."/>
        </authorList>
    </citation>
    <scope>NUCLEOTIDE SEQUENCE</scope>
</reference>
<accession>A0A0F8VPU4</accession>
<gene>
    <name evidence="2" type="ORF">LCGC14_3163990</name>
</gene>